<name>Q38ZZ4_BURL3</name>
<dbReference type="Proteomes" id="UP000002705">
    <property type="component" value="Chromosome 2"/>
</dbReference>
<keyword evidence="2" id="KW-0805">Transcription regulation</keyword>
<gene>
    <name evidence="6" type="ordered locus">Bcep18194_B3112</name>
</gene>
<dbReference type="Gene3D" id="3.40.190.10">
    <property type="entry name" value="Periplasmic binding protein-like II"/>
    <property type="match status" value="1"/>
</dbReference>
<dbReference type="Pfam" id="PF03466">
    <property type="entry name" value="LysR_substrate"/>
    <property type="match status" value="1"/>
</dbReference>
<evidence type="ECO:0000259" key="5">
    <source>
        <dbReference type="Pfam" id="PF03466"/>
    </source>
</evidence>
<dbReference type="HOGENOM" id="CLU_1486410_0_0_4"/>
<keyword evidence="7" id="KW-1185">Reference proteome</keyword>
<dbReference type="GO" id="GO:0003677">
    <property type="term" value="F:DNA binding"/>
    <property type="evidence" value="ECO:0007669"/>
    <property type="project" value="UniProtKB-KW"/>
</dbReference>
<dbReference type="KEGG" id="bur:Bcep18194_B3112"/>
<evidence type="ECO:0000256" key="1">
    <source>
        <dbReference type="ARBA" id="ARBA00009437"/>
    </source>
</evidence>
<keyword evidence="3" id="KW-0238">DNA-binding</keyword>
<dbReference type="AlphaFoldDB" id="Q38ZZ4"/>
<keyword evidence="4" id="KW-0804">Transcription</keyword>
<reference evidence="6" key="1">
    <citation type="submission" date="2005-10" db="EMBL/GenBank/DDBJ databases">
        <title>Complete sequence of chromosome 2 of Burkholderia sp. 383.</title>
        <authorList>
            <consortium name="US DOE Joint Genome Institute"/>
            <person name="Copeland A."/>
            <person name="Lucas S."/>
            <person name="Lapidus A."/>
            <person name="Barry K."/>
            <person name="Detter J.C."/>
            <person name="Glavina T."/>
            <person name="Hammon N."/>
            <person name="Israni S."/>
            <person name="Pitluck S."/>
            <person name="Chain P."/>
            <person name="Malfatti S."/>
            <person name="Shin M."/>
            <person name="Vergez L."/>
            <person name="Schmutz J."/>
            <person name="Larimer F."/>
            <person name="Land M."/>
            <person name="Kyrpides N."/>
            <person name="Lykidis A."/>
            <person name="Richardson P."/>
        </authorList>
    </citation>
    <scope>NUCLEOTIDE SEQUENCE [LARGE SCALE GENOMIC DNA]</scope>
    <source>
        <strain evidence="6">383</strain>
    </source>
</reference>
<organism evidence="6 7">
    <name type="scientific">Burkholderia lata (strain ATCC 17760 / DSM 23089 / LMG 22485 / NCIMB 9086 / R18194 / 383)</name>
    <dbReference type="NCBI Taxonomy" id="482957"/>
    <lineage>
        <taxon>Bacteria</taxon>
        <taxon>Pseudomonadati</taxon>
        <taxon>Pseudomonadota</taxon>
        <taxon>Betaproteobacteria</taxon>
        <taxon>Burkholderiales</taxon>
        <taxon>Burkholderiaceae</taxon>
        <taxon>Burkholderia</taxon>
        <taxon>Burkholderia cepacia complex</taxon>
    </lineage>
</organism>
<evidence type="ECO:0000256" key="3">
    <source>
        <dbReference type="ARBA" id="ARBA00023125"/>
    </source>
</evidence>
<dbReference type="InterPro" id="IPR005119">
    <property type="entry name" value="LysR_subst-bd"/>
</dbReference>
<comment type="similarity">
    <text evidence="1">Belongs to the LysR transcriptional regulatory family.</text>
</comment>
<evidence type="ECO:0000256" key="4">
    <source>
        <dbReference type="ARBA" id="ARBA00023163"/>
    </source>
</evidence>
<dbReference type="EMBL" id="CP000152">
    <property type="protein sequence ID" value="ABB13222.1"/>
    <property type="molecule type" value="Genomic_DNA"/>
</dbReference>
<protein>
    <recommendedName>
        <fullName evidence="5">LysR substrate-binding domain-containing protein</fullName>
    </recommendedName>
</protein>
<dbReference type="SUPFAM" id="SSF53850">
    <property type="entry name" value="Periplasmic binding protein-like II"/>
    <property type="match status" value="1"/>
</dbReference>
<proteinExistence type="inferred from homology"/>
<sequence>MLPEVCKLLAEAEALPRLAQSLARGETGKLSFAFVSISDYGLLPSLLREFGARYPLVRLQLTEATSDVQIDALAAGHIDAGLIVPPVPPKLRGRTFVSAGRERATRARDSGCRVERPYHASPKKCIPWVAEQFDALALTIELPFKESADRPRDDADVAAYARTFGRAVLETALALTPSLRA</sequence>
<dbReference type="GO" id="GO:0003700">
    <property type="term" value="F:DNA-binding transcription factor activity"/>
    <property type="evidence" value="ECO:0007669"/>
    <property type="project" value="TreeGrafter"/>
</dbReference>
<evidence type="ECO:0000313" key="7">
    <source>
        <dbReference type="Proteomes" id="UP000002705"/>
    </source>
</evidence>
<dbReference type="PANTHER" id="PTHR30346:SF0">
    <property type="entry name" value="HCA OPERON TRANSCRIPTIONAL ACTIVATOR HCAR"/>
    <property type="match status" value="1"/>
</dbReference>
<dbReference type="PATRIC" id="fig|482957.22.peg.6941"/>
<evidence type="ECO:0000313" key="6">
    <source>
        <dbReference type="EMBL" id="ABB13222.1"/>
    </source>
</evidence>
<dbReference type="GO" id="GO:0032993">
    <property type="term" value="C:protein-DNA complex"/>
    <property type="evidence" value="ECO:0007669"/>
    <property type="project" value="TreeGrafter"/>
</dbReference>
<dbReference type="PANTHER" id="PTHR30346">
    <property type="entry name" value="TRANSCRIPTIONAL DUAL REGULATOR HCAR-RELATED"/>
    <property type="match status" value="1"/>
</dbReference>
<feature type="domain" description="LysR substrate-binding" evidence="5">
    <location>
        <begin position="24"/>
        <end position="89"/>
    </location>
</feature>
<accession>Q38ZZ4</accession>
<evidence type="ECO:0000256" key="2">
    <source>
        <dbReference type="ARBA" id="ARBA00023015"/>
    </source>
</evidence>